<sequence length="226" mass="25954">MAIDKFGRFLSSIRGGTKRQLPYLQLTSAGILDMGGKRIRQLADPVEDADSVNKKYLVDIKDHLSEDIKFHTKKAQEDIYIRINSIENKLEKFYTDKINKFEKEVQKELHNLHSAITVMQININNALKQWNTSKDKIESDNRNLDVKLMNMYLDSASKINVNIDNNVKTLNDKISTLRKDCDVTASDVIKKLGLNMDTKLEKLKTYIDNKIKNLQADVNNLSLLNP</sequence>
<evidence type="ECO:0000313" key="1">
    <source>
        <dbReference type="EMBL" id="KAK9754553.1"/>
    </source>
</evidence>
<dbReference type="EMBL" id="JASPKY010000006">
    <property type="protein sequence ID" value="KAK9754553.1"/>
    <property type="molecule type" value="Genomic_DNA"/>
</dbReference>
<dbReference type="AlphaFoldDB" id="A0AAW1N7Q3"/>
<gene>
    <name evidence="1" type="ORF">QE152_g1120</name>
</gene>
<name>A0AAW1N7Q3_POPJA</name>
<proteinExistence type="predicted"/>
<dbReference type="Proteomes" id="UP001458880">
    <property type="component" value="Unassembled WGS sequence"/>
</dbReference>
<comment type="caution">
    <text evidence="1">The sequence shown here is derived from an EMBL/GenBank/DDBJ whole genome shotgun (WGS) entry which is preliminary data.</text>
</comment>
<evidence type="ECO:0000313" key="2">
    <source>
        <dbReference type="Proteomes" id="UP001458880"/>
    </source>
</evidence>
<keyword evidence="2" id="KW-1185">Reference proteome</keyword>
<organism evidence="1 2">
    <name type="scientific">Popillia japonica</name>
    <name type="common">Japanese beetle</name>
    <dbReference type="NCBI Taxonomy" id="7064"/>
    <lineage>
        <taxon>Eukaryota</taxon>
        <taxon>Metazoa</taxon>
        <taxon>Ecdysozoa</taxon>
        <taxon>Arthropoda</taxon>
        <taxon>Hexapoda</taxon>
        <taxon>Insecta</taxon>
        <taxon>Pterygota</taxon>
        <taxon>Neoptera</taxon>
        <taxon>Endopterygota</taxon>
        <taxon>Coleoptera</taxon>
        <taxon>Polyphaga</taxon>
        <taxon>Scarabaeiformia</taxon>
        <taxon>Scarabaeidae</taxon>
        <taxon>Rutelinae</taxon>
        <taxon>Popillia</taxon>
    </lineage>
</organism>
<reference evidence="1 2" key="1">
    <citation type="journal article" date="2024" name="BMC Genomics">
        <title>De novo assembly and annotation of Popillia japonica's genome with initial clues to its potential as an invasive pest.</title>
        <authorList>
            <person name="Cucini C."/>
            <person name="Boschi S."/>
            <person name="Funari R."/>
            <person name="Cardaioli E."/>
            <person name="Iannotti N."/>
            <person name="Marturano G."/>
            <person name="Paoli F."/>
            <person name="Bruttini M."/>
            <person name="Carapelli A."/>
            <person name="Frati F."/>
            <person name="Nardi F."/>
        </authorList>
    </citation>
    <scope>NUCLEOTIDE SEQUENCE [LARGE SCALE GENOMIC DNA]</scope>
    <source>
        <strain evidence="1">DMR45628</strain>
    </source>
</reference>
<accession>A0AAW1N7Q3</accession>
<protein>
    <submittedName>
        <fullName evidence="1">Uncharacterized protein</fullName>
    </submittedName>
</protein>